<dbReference type="InterPro" id="IPR001128">
    <property type="entry name" value="Cyt_P450"/>
</dbReference>
<dbReference type="STRING" id="1448308.A0A2T2N7E8"/>
<accession>A0A2T2N7E8</accession>
<dbReference type="PANTHER" id="PTHR24305">
    <property type="entry name" value="CYTOCHROME P450"/>
    <property type="match status" value="1"/>
</dbReference>
<organism evidence="8 9">
    <name type="scientific">Corynespora cassiicola Philippines</name>
    <dbReference type="NCBI Taxonomy" id="1448308"/>
    <lineage>
        <taxon>Eukaryota</taxon>
        <taxon>Fungi</taxon>
        <taxon>Dikarya</taxon>
        <taxon>Ascomycota</taxon>
        <taxon>Pezizomycotina</taxon>
        <taxon>Dothideomycetes</taxon>
        <taxon>Pleosporomycetidae</taxon>
        <taxon>Pleosporales</taxon>
        <taxon>Corynesporascaceae</taxon>
        <taxon>Corynespora</taxon>
    </lineage>
</organism>
<evidence type="ECO:0000313" key="8">
    <source>
        <dbReference type="EMBL" id="PSN61166.1"/>
    </source>
</evidence>
<dbReference type="PROSITE" id="PS00086">
    <property type="entry name" value="CYTOCHROME_P450"/>
    <property type="match status" value="1"/>
</dbReference>
<evidence type="ECO:0000256" key="3">
    <source>
        <dbReference type="ARBA" id="ARBA00022723"/>
    </source>
</evidence>
<dbReference type="EMBL" id="KZ678145">
    <property type="protein sequence ID" value="PSN61166.1"/>
    <property type="molecule type" value="Genomic_DNA"/>
</dbReference>
<keyword evidence="3 5" id="KW-0479">Metal-binding</keyword>
<evidence type="ECO:0000256" key="5">
    <source>
        <dbReference type="PIRSR" id="PIRSR602403-1"/>
    </source>
</evidence>
<dbReference type="GO" id="GO:0016705">
    <property type="term" value="F:oxidoreductase activity, acting on paired donors, with incorporation or reduction of molecular oxygen"/>
    <property type="evidence" value="ECO:0007669"/>
    <property type="project" value="InterPro"/>
</dbReference>
<dbReference type="Proteomes" id="UP000240883">
    <property type="component" value="Unassembled WGS sequence"/>
</dbReference>
<keyword evidence="9" id="KW-1185">Reference proteome</keyword>
<feature type="binding site" description="axial binding residue" evidence="5">
    <location>
        <position position="504"/>
    </location>
    <ligand>
        <name>heme</name>
        <dbReference type="ChEBI" id="CHEBI:30413"/>
    </ligand>
    <ligandPart>
        <name>Fe</name>
        <dbReference type="ChEBI" id="CHEBI:18248"/>
    </ligandPart>
</feature>
<comment type="similarity">
    <text evidence="2 6">Belongs to the cytochrome P450 family.</text>
</comment>
<evidence type="ECO:0000256" key="2">
    <source>
        <dbReference type="ARBA" id="ARBA00010617"/>
    </source>
</evidence>
<sequence length="562" mass="63239">MASFQNPVSSIAQGEVSPLVVTGSLLGILVHVSLVKIELEQFMYSFIASYAISFVFFVYLFTNSGGLSILNALTSSLILFTCFNASIFTSIVVYRAFLHRCRTFPGPFPARLSKFYAAYLFGRDFRYYQDLARMHEQYGDYVRTGPREISIMDKAAVPLLYGPESECTKSTWYTQQKADSAQTSINQTRDKNVYRRRRRVWDRGLSVKALGLYQPRIKALADLLVEKMHERVGTPIDATTWGKLFSFDVMGQVGFSADFGNMVNGEKNHALAAIGEHFDVLGILQEVPWLMNILSNIPGAQNAIKAFIEMTGGAMNEKLKDAESLKDPKDIASWIAKSIADKDVGAPPTMQAFADDGRTLFIAGSDTTATVFSNAIYYLAKDRARQRKLQAILDATFPEGYSTWDWEKVKEITYIDDIVNETLRMKPPVLHGGPRETPAHGLKIGEVYIPGYVNVVIPYMLIQLDPRYYSQPLEWIPERYGEKREEMGTDGQPFLSFGLGMHTCPGRNLGFMNLRTSLSALFLNFDVEFAEGETGEKFDDVVDKFLMDPNPLMVKFVSRNKK</sequence>
<dbReference type="OrthoDB" id="6692864at2759"/>
<dbReference type="GO" id="GO:0004497">
    <property type="term" value="F:monooxygenase activity"/>
    <property type="evidence" value="ECO:0007669"/>
    <property type="project" value="UniProtKB-KW"/>
</dbReference>
<dbReference type="Gene3D" id="1.10.630.10">
    <property type="entry name" value="Cytochrome P450"/>
    <property type="match status" value="1"/>
</dbReference>
<dbReference type="InterPro" id="IPR050121">
    <property type="entry name" value="Cytochrome_P450_monoxygenase"/>
</dbReference>
<dbReference type="InterPro" id="IPR036396">
    <property type="entry name" value="Cyt_P450_sf"/>
</dbReference>
<dbReference type="CDD" id="cd11061">
    <property type="entry name" value="CYP67-like"/>
    <property type="match status" value="1"/>
</dbReference>
<keyword evidence="7" id="KW-1133">Transmembrane helix</keyword>
<keyword evidence="7" id="KW-0812">Transmembrane</keyword>
<dbReference type="Pfam" id="PF00067">
    <property type="entry name" value="p450"/>
    <property type="match status" value="1"/>
</dbReference>
<dbReference type="PANTHER" id="PTHR24305:SF78">
    <property type="entry name" value="P450, PUTATIVE (EUROFUNG)-RELATED"/>
    <property type="match status" value="1"/>
</dbReference>
<dbReference type="PRINTS" id="PR00385">
    <property type="entry name" value="P450"/>
</dbReference>
<reference evidence="8 9" key="1">
    <citation type="journal article" date="2018" name="Front. Microbiol.">
        <title>Genome-Wide Analysis of Corynespora cassiicola Leaf Fall Disease Putative Effectors.</title>
        <authorList>
            <person name="Lopez D."/>
            <person name="Ribeiro S."/>
            <person name="Label P."/>
            <person name="Fumanal B."/>
            <person name="Venisse J.S."/>
            <person name="Kohler A."/>
            <person name="de Oliveira R.R."/>
            <person name="Labutti K."/>
            <person name="Lipzen A."/>
            <person name="Lail K."/>
            <person name="Bauer D."/>
            <person name="Ohm R.A."/>
            <person name="Barry K.W."/>
            <person name="Spatafora J."/>
            <person name="Grigoriev I.V."/>
            <person name="Martin F.M."/>
            <person name="Pujade-Renaud V."/>
        </authorList>
    </citation>
    <scope>NUCLEOTIDE SEQUENCE [LARGE SCALE GENOMIC DNA]</scope>
    <source>
        <strain evidence="8 9">Philippines</strain>
    </source>
</reference>
<dbReference type="SUPFAM" id="SSF48264">
    <property type="entry name" value="Cytochrome P450"/>
    <property type="match status" value="1"/>
</dbReference>
<feature type="transmembrane region" description="Helical" evidence="7">
    <location>
        <begin position="42"/>
        <end position="61"/>
    </location>
</feature>
<name>A0A2T2N7E8_CORCC</name>
<feature type="transmembrane region" description="Helical" evidence="7">
    <location>
        <begin position="16"/>
        <end position="35"/>
    </location>
</feature>
<keyword evidence="7" id="KW-0472">Membrane</keyword>
<comment type="cofactor">
    <cofactor evidence="1 5">
        <name>heme</name>
        <dbReference type="ChEBI" id="CHEBI:30413"/>
    </cofactor>
</comment>
<dbReference type="InterPro" id="IPR002403">
    <property type="entry name" value="Cyt_P450_E_grp-IV"/>
</dbReference>
<evidence type="ECO:0000256" key="4">
    <source>
        <dbReference type="ARBA" id="ARBA00023004"/>
    </source>
</evidence>
<dbReference type="PRINTS" id="PR00465">
    <property type="entry name" value="EP450IV"/>
</dbReference>
<keyword evidence="6" id="KW-0503">Monooxygenase</keyword>
<dbReference type="InterPro" id="IPR017972">
    <property type="entry name" value="Cyt_P450_CS"/>
</dbReference>
<proteinExistence type="inferred from homology"/>
<evidence type="ECO:0000256" key="1">
    <source>
        <dbReference type="ARBA" id="ARBA00001971"/>
    </source>
</evidence>
<dbReference type="GO" id="GO:0020037">
    <property type="term" value="F:heme binding"/>
    <property type="evidence" value="ECO:0007669"/>
    <property type="project" value="InterPro"/>
</dbReference>
<gene>
    <name evidence="8" type="ORF">BS50DRAFT_578572</name>
</gene>
<keyword evidence="6" id="KW-0560">Oxidoreductase</keyword>
<dbReference type="GO" id="GO:0005506">
    <property type="term" value="F:iron ion binding"/>
    <property type="evidence" value="ECO:0007669"/>
    <property type="project" value="InterPro"/>
</dbReference>
<keyword evidence="4 5" id="KW-0408">Iron</keyword>
<feature type="transmembrane region" description="Helical" evidence="7">
    <location>
        <begin position="73"/>
        <end position="94"/>
    </location>
</feature>
<evidence type="ECO:0000256" key="6">
    <source>
        <dbReference type="RuleBase" id="RU000461"/>
    </source>
</evidence>
<dbReference type="AlphaFoldDB" id="A0A2T2N7E8"/>
<keyword evidence="5 6" id="KW-0349">Heme</keyword>
<evidence type="ECO:0000313" key="9">
    <source>
        <dbReference type="Proteomes" id="UP000240883"/>
    </source>
</evidence>
<evidence type="ECO:0000256" key="7">
    <source>
        <dbReference type="SAM" id="Phobius"/>
    </source>
</evidence>
<protein>
    <submittedName>
        <fullName evidence="8">Cytochrome P450</fullName>
    </submittedName>
</protein>